<comment type="similarity">
    <text evidence="3">In the N-terminal section; belongs to the PMEI family.</text>
</comment>
<keyword evidence="8 12" id="KW-0063">Aspartyl esterase</keyword>
<dbReference type="Gramene" id="KZM92440">
    <property type="protein sequence ID" value="KZM92440"/>
    <property type="gene ID" value="DCAR_020195"/>
</dbReference>
<dbReference type="InterPro" id="IPR033131">
    <property type="entry name" value="Pectinesterase_Asp_AS"/>
</dbReference>
<dbReference type="FunFam" id="2.160.20.10:FF:000001">
    <property type="entry name" value="Pectinesterase"/>
    <property type="match status" value="1"/>
</dbReference>
<evidence type="ECO:0000256" key="6">
    <source>
        <dbReference type="ARBA" id="ARBA00022512"/>
    </source>
</evidence>
<evidence type="ECO:0000313" key="14">
    <source>
        <dbReference type="EMBL" id="KZM92440.1"/>
    </source>
</evidence>
<dbReference type="Pfam" id="PF01095">
    <property type="entry name" value="Pectinesterase"/>
    <property type="match status" value="1"/>
</dbReference>
<comment type="catalytic activity">
    <reaction evidence="10 12">
        <text>[(1-&gt;4)-alpha-D-galacturonosyl methyl ester](n) + n H2O = [(1-&gt;4)-alpha-D-galacturonosyl](n) + n methanol + n H(+)</text>
        <dbReference type="Rhea" id="RHEA:22380"/>
        <dbReference type="Rhea" id="RHEA-COMP:14570"/>
        <dbReference type="Rhea" id="RHEA-COMP:14573"/>
        <dbReference type="ChEBI" id="CHEBI:15377"/>
        <dbReference type="ChEBI" id="CHEBI:15378"/>
        <dbReference type="ChEBI" id="CHEBI:17790"/>
        <dbReference type="ChEBI" id="CHEBI:140522"/>
        <dbReference type="ChEBI" id="CHEBI:140523"/>
        <dbReference type="EC" id="3.1.1.11"/>
    </reaction>
</comment>
<feature type="active site" evidence="11">
    <location>
        <position position="374"/>
    </location>
</feature>
<keyword evidence="7 12" id="KW-0378">Hydrolase</keyword>
<evidence type="ECO:0000256" key="4">
    <source>
        <dbReference type="ARBA" id="ARBA00007786"/>
    </source>
</evidence>
<dbReference type="GO" id="GO:0045490">
    <property type="term" value="P:pectin catabolic process"/>
    <property type="evidence" value="ECO:0007669"/>
    <property type="project" value="UniProtKB-UniRule"/>
</dbReference>
<sequence length="537" mass="60372">MATKIMILSVIYLYFIYCVDSSEADVLESDGLKGDINSWCETTPHPEPCKYFLSQGEQYFRPNNSVDFRRMLVQVALEKALQEQSCTENLQNQCHSKRRKLAWLDCSTLFQNTIYQLNQTVEALKTNTSTSFFDSDAQTWLSAALTNIEICRSGSVELNVTQFIAPLVSNNVSELISNSLAINGALSIDDRQQESDKHEDFPSWVTKRDRKLLQKTSWTSRANVIVAKDGSGKFKSIQSAINYAAKVRKGNDRFIIYVKRGVYRENIVIGHALSKIMLVGEGLRYTIITGSRSVFAGFTTYSSATVGIDGVGFIARGITFRNTAGPKKGQAVALRTSSDLSVYYACSFEGYQDTLFVLAQRQFYKSCYIYGTIDFIFGNAAVVFQNCNIYVRRPLHGQANVITAQGRGDPYQNTGISIHNSRIMAAPELKPVLDEFKTYLGRPWQQYSRTVVMNSYLDTLVHPQGWLSWLESEFAWDTLYYGEYKNFGPASATDNRVKWPGYHIITSADEASKFTAAKLISGRAWLYSTGVPFILGL</sequence>
<feature type="chain" id="PRO_5007747763" description="Pectinesterase" evidence="12">
    <location>
        <begin position="22"/>
        <end position="537"/>
    </location>
</feature>
<dbReference type="InterPro" id="IPR018040">
    <property type="entry name" value="Pectinesterase_Tyr_AS"/>
</dbReference>
<protein>
    <recommendedName>
        <fullName evidence="5 12">Pectinesterase</fullName>
        <ecNumber evidence="5 12">3.1.1.11</ecNumber>
    </recommendedName>
</protein>
<evidence type="ECO:0000256" key="11">
    <source>
        <dbReference type="PROSITE-ProRule" id="PRU10040"/>
    </source>
</evidence>
<comment type="subcellular location">
    <subcellularLocation>
        <location evidence="1 12">Secreted</location>
        <location evidence="1 12">Cell wall</location>
    </subcellularLocation>
</comment>
<dbReference type="InterPro" id="IPR011050">
    <property type="entry name" value="Pectin_lyase_fold/virulence"/>
</dbReference>
<keyword evidence="9 12" id="KW-0961">Cell wall biogenesis/degradation</keyword>
<keyword evidence="12" id="KW-0732">Signal</keyword>
<gene>
    <name evidence="14" type="ORF">DCAR_020195</name>
    <name evidence="15" type="ORF">DCAR_0626243</name>
</gene>
<dbReference type="Gene3D" id="2.160.20.10">
    <property type="entry name" value="Single-stranded right-handed beta-helix, Pectin lyase-like"/>
    <property type="match status" value="1"/>
</dbReference>
<accession>A0A161ZYT4</accession>
<dbReference type="KEGG" id="dcr:108227242"/>
<dbReference type="GO" id="GO:0042545">
    <property type="term" value="P:cell wall modification"/>
    <property type="evidence" value="ECO:0007669"/>
    <property type="project" value="UniProtKB-UniRule"/>
</dbReference>
<comment type="pathway">
    <text evidence="2 12">Glycan metabolism; pectin degradation; 2-dehydro-3-deoxy-D-gluconate from pectin: step 1/5.</text>
</comment>
<dbReference type="SMART" id="SM00856">
    <property type="entry name" value="PMEI"/>
    <property type="match status" value="1"/>
</dbReference>
<comment type="similarity">
    <text evidence="4">In the C-terminal section; belongs to the pectinesterase family.</text>
</comment>
<evidence type="ECO:0000313" key="16">
    <source>
        <dbReference type="Proteomes" id="UP000077755"/>
    </source>
</evidence>
<dbReference type="EMBL" id="LNRQ01000006">
    <property type="protein sequence ID" value="KZM92440.1"/>
    <property type="molecule type" value="Genomic_DNA"/>
</dbReference>
<evidence type="ECO:0000256" key="5">
    <source>
        <dbReference type="ARBA" id="ARBA00013229"/>
    </source>
</evidence>
<dbReference type="InterPro" id="IPR012334">
    <property type="entry name" value="Pectin_lyas_fold"/>
</dbReference>
<dbReference type="Gene3D" id="1.20.140.40">
    <property type="entry name" value="Invertase/pectin methylesterase inhibitor family protein"/>
    <property type="match status" value="1"/>
</dbReference>
<dbReference type="GO" id="GO:0004857">
    <property type="term" value="F:enzyme inhibitor activity"/>
    <property type="evidence" value="ECO:0007669"/>
    <property type="project" value="InterPro"/>
</dbReference>
<keyword evidence="16" id="KW-1185">Reference proteome</keyword>
<evidence type="ECO:0000256" key="7">
    <source>
        <dbReference type="ARBA" id="ARBA00022801"/>
    </source>
</evidence>
<reference evidence="15" key="2">
    <citation type="submission" date="2022-03" db="EMBL/GenBank/DDBJ databases">
        <title>Draft title - Genomic analysis of global carrot germplasm unveils the trajectory of domestication and the origin of high carotenoid orange carrot.</title>
        <authorList>
            <person name="Iorizzo M."/>
            <person name="Ellison S."/>
            <person name="Senalik D."/>
            <person name="Macko-Podgorni A."/>
            <person name="Grzebelus D."/>
            <person name="Bostan H."/>
            <person name="Rolling W."/>
            <person name="Curaba J."/>
            <person name="Simon P."/>
        </authorList>
    </citation>
    <scope>NUCLEOTIDE SEQUENCE</scope>
    <source>
        <tissue evidence="15">Leaf</tissue>
    </source>
</reference>
<dbReference type="NCBIfam" id="TIGR01614">
    <property type="entry name" value="PME_inhib"/>
    <property type="match status" value="1"/>
</dbReference>
<evidence type="ECO:0000256" key="2">
    <source>
        <dbReference type="ARBA" id="ARBA00005184"/>
    </source>
</evidence>
<evidence type="ECO:0000313" key="15">
    <source>
        <dbReference type="EMBL" id="WOH06815.1"/>
    </source>
</evidence>
<reference evidence="14" key="1">
    <citation type="journal article" date="2016" name="Nat. Genet.">
        <title>A high-quality carrot genome assembly provides new insights into carotenoid accumulation and asterid genome evolution.</title>
        <authorList>
            <person name="Iorizzo M."/>
            <person name="Ellison S."/>
            <person name="Senalik D."/>
            <person name="Zeng P."/>
            <person name="Satapoomin P."/>
            <person name="Huang J."/>
            <person name="Bowman M."/>
            <person name="Iovene M."/>
            <person name="Sanseverino W."/>
            <person name="Cavagnaro P."/>
            <person name="Yildiz M."/>
            <person name="Macko-Podgorni A."/>
            <person name="Moranska E."/>
            <person name="Grzebelus E."/>
            <person name="Grzebelus D."/>
            <person name="Ashrafi H."/>
            <person name="Zheng Z."/>
            <person name="Cheng S."/>
            <person name="Spooner D."/>
            <person name="Van Deynze A."/>
            <person name="Simon P."/>
        </authorList>
    </citation>
    <scope>NUCLEOTIDE SEQUENCE [LARGE SCALE GENOMIC DNA]</scope>
    <source>
        <tissue evidence="14">Leaf</tissue>
    </source>
</reference>
<comment type="function">
    <text evidence="12">Acts in the modification of cell walls via demethylesterification of cell wall pectin.</text>
</comment>
<dbReference type="EC" id="3.1.1.11" evidence="5 12"/>
<dbReference type="InterPro" id="IPR006501">
    <property type="entry name" value="Pectinesterase_inhib_dom"/>
</dbReference>
<feature type="signal peptide" evidence="12">
    <location>
        <begin position="1"/>
        <end position="21"/>
    </location>
</feature>
<dbReference type="Pfam" id="PF04043">
    <property type="entry name" value="PMEI"/>
    <property type="match status" value="1"/>
</dbReference>
<dbReference type="STRING" id="79200.A0A161ZYT4"/>
<dbReference type="InterPro" id="IPR035513">
    <property type="entry name" value="Invertase/methylesterase_inhib"/>
</dbReference>
<dbReference type="GO" id="GO:0030599">
    <property type="term" value="F:pectinesterase activity"/>
    <property type="evidence" value="ECO:0007669"/>
    <property type="project" value="UniProtKB-UniRule"/>
</dbReference>
<dbReference type="PROSITE" id="PS00800">
    <property type="entry name" value="PECTINESTERASE_1"/>
    <property type="match status" value="1"/>
</dbReference>
<dbReference type="SUPFAM" id="SSF51126">
    <property type="entry name" value="Pectin lyase-like"/>
    <property type="match status" value="1"/>
</dbReference>
<evidence type="ECO:0000256" key="10">
    <source>
        <dbReference type="ARBA" id="ARBA00047928"/>
    </source>
</evidence>
<proteinExistence type="inferred from homology"/>
<evidence type="ECO:0000256" key="9">
    <source>
        <dbReference type="ARBA" id="ARBA00023316"/>
    </source>
</evidence>
<keyword evidence="6 12" id="KW-0134">Cell wall</keyword>
<evidence type="ECO:0000256" key="3">
    <source>
        <dbReference type="ARBA" id="ARBA00006027"/>
    </source>
</evidence>
<feature type="domain" description="Pectinesterase inhibitor" evidence="13">
    <location>
        <begin position="31"/>
        <end position="182"/>
    </location>
</feature>
<dbReference type="PROSITE" id="PS00503">
    <property type="entry name" value="PECTINESTERASE_2"/>
    <property type="match status" value="1"/>
</dbReference>
<dbReference type="PANTHER" id="PTHR31707">
    <property type="entry name" value="PECTINESTERASE"/>
    <property type="match status" value="1"/>
</dbReference>
<dbReference type="InterPro" id="IPR000070">
    <property type="entry name" value="Pectinesterase_cat"/>
</dbReference>
<dbReference type="CDD" id="cd15798">
    <property type="entry name" value="PMEI-like_3"/>
    <property type="match status" value="1"/>
</dbReference>
<dbReference type="UniPathway" id="UPA00545">
    <property type="reaction ID" value="UER00823"/>
</dbReference>
<dbReference type="SUPFAM" id="SSF101148">
    <property type="entry name" value="Plant invertase/pectin methylesterase inhibitor"/>
    <property type="match status" value="1"/>
</dbReference>
<organism evidence="14">
    <name type="scientific">Daucus carota subsp. sativus</name>
    <name type="common">Carrot</name>
    <dbReference type="NCBI Taxonomy" id="79200"/>
    <lineage>
        <taxon>Eukaryota</taxon>
        <taxon>Viridiplantae</taxon>
        <taxon>Streptophyta</taxon>
        <taxon>Embryophyta</taxon>
        <taxon>Tracheophyta</taxon>
        <taxon>Spermatophyta</taxon>
        <taxon>Magnoliopsida</taxon>
        <taxon>eudicotyledons</taxon>
        <taxon>Gunneridae</taxon>
        <taxon>Pentapetalae</taxon>
        <taxon>asterids</taxon>
        <taxon>campanulids</taxon>
        <taxon>Apiales</taxon>
        <taxon>Apiaceae</taxon>
        <taxon>Apioideae</taxon>
        <taxon>Scandiceae</taxon>
        <taxon>Daucinae</taxon>
        <taxon>Daucus</taxon>
        <taxon>Daucus sect. Daucus</taxon>
    </lineage>
</organism>
<evidence type="ECO:0000256" key="1">
    <source>
        <dbReference type="ARBA" id="ARBA00004191"/>
    </source>
</evidence>
<name>A0A161ZYT4_DAUCS</name>
<evidence type="ECO:0000256" key="8">
    <source>
        <dbReference type="ARBA" id="ARBA00023085"/>
    </source>
</evidence>
<evidence type="ECO:0000256" key="12">
    <source>
        <dbReference type="RuleBase" id="RU000589"/>
    </source>
</evidence>
<keyword evidence="12" id="KW-0964">Secreted</keyword>
<dbReference type="EMBL" id="CP093348">
    <property type="protein sequence ID" value="WOH06815.1"/>
    <property type="molecule type" value="Genomic_DNA"/>
</dbReference>
<evidence type="ECO:0000259" key="13">
    <source>
        <dbReference type="SMART" id="SM00856"/>
    </source>
</evidence>
<dbReference type="Proteomes" id="UP000077755">
    <property type="component" value="Chromosome 6"/>
</dbReference>
<dbReference type="AlphaFoldDB" id="A0A161ZYT4"/>
<dbReference type="OrthoDB" id="2019149at2759"/>
<dbReference type="OMA" id="QARAHPF"/>